<dbReference type="EMBL" id="CDHK01000006">
    <property type="protein sequence ID" value="CEJ58233.1"/>
    <property type="molecule type" value="Genomic_DNA"/>
</dbReference>
<keyword evidence="1 2" id="KW-0694">RNA-binding</keyword>
<feature type="compositionally biased region" description="Low complexity" evidence="3">
    <location>
        <begin position="441"/>
        <end position="450"/>
    </location>
</feature>
<feature type="compositionally biased region" description="Basic and acidic residues" evidence="3">
    <location>
        <begin position="363"/>
        <end position="411"/>
    </location>
</feature>
<feature type="compositionally biased region" description="Basic and acidic residues" evidence="3">
    <location>
        <begin position="215"/>
        <end position="241"/>
    </location>
</feature>
<protein>
    <recommendedName>
        <fullName evidence="4">RRM domain-containing protein</fullName>
    </recommendedName>
</protein>
<evidence type="ECO:0000256" key="2">
    <source>
        <dbReference type="PROSITE-ProRule" id="PRU00176"/>
    </source>
</evidence>
<dbReference type="PANTHER" id="PTHR23236">
    <property type="entry name" value="EUKARYOTIC TRANSLATION INITIATION FACTOR 4B/4H"/>
    <property type="match status" value="1"/>
</dbReference>
<feature type="compositionally biased region" description="Basic and acidic residues" evidence="3">
    <location>
        <begin position="271"/>
        <end position="292"/>
    </location>
</feature>
<dbReference type="Pfam" id="PF00076">
    <property type="entry name" value="RRM_1"/>
    <property type="match status" value="1"/>
</dbReference>
<dbReference type="Proteomes" id="UP000042958">
    <property type="component" value="Unassembled WGS sequence"/>
</dbReference>
<proteinExistence type="predicted"/>
<dbReference type="GO" id="GO:0005730">
    <property type="term" value="C:nucleolus"/>
    <property type="evidence" value="ECO:0007669"/>
    <property type="project" value="TreeGrafter"/>
</dbReference>
<feature type="compositionally biased region" description="Basic and acidic residues" evidence="3">
    <location>
        <begin position="301"/>
        <end position="313"/>
    </location>
</feature>
<dbReference type="PANTHER" id="PTHR23236:SF11">
    <property type="entry name" value="EUKARYOTIC TRANSLATION INITIATION FACTOR 4H"/>
    <property type="match status" value="1"/>
</dbReference>
<evidence type="ECO:0000313" key="6">
    <source>
        <dbReference type="Proteomes" id="UP000042958"/>
    </source>
</evidence>
<keyword evidence="6" id="KW-1185">Reference proteome</keyword>
<dbReference type="SMART" id="SM00360">
    <property type="entry name" value="RRM"/>
    <property type="match status" value="1"/>
</dbReference>
<feature type="domain" description="RRM" evidence="4">
    <location>
        <begin position="94"/>
        <end position="170"/>
    </location>
</feature>
<sequence>MAPAKAKGQKMSMVEFLAVDKPSGDFSWADESEEAGLEQPNVPAERRDTRPSYGGYGSSGMDREARGGFESRGYETRGGYAVREPLDLPTEPPFTAHIGNLSFEATAADVTDLFAECGVTNVRIVEDRQTNTPKGFGYIEFETVAGLQKALDLSGTTLMGRTIRTSVADPPKETRADPRDMDWTRRGPLPPAPSERRAPERSSFGRNMDAASDAGSERGGRRSNFESDGKFRDFGNWERKGPLSPPAGAGFREGGRPRNNDGPAPSWGEGRSQDGSRPPRPDRPERTERPERAPTAADMDNQWRTKMRPDAAQKEPTSPTAPASRPRLNLQKRTVSEAVPTPAAGAGDSKASPFGAARPIDTATREREVEERRQVALRQKKESDDKAKAEKAEKQKKEPKPGMDSNKDAIEPPKGGGNFEILRRAGEDESNTTAEKETEETTTTPAAATEEAPKEAASNGNWRAAETPAAPAEDNDGWSTVDTTKKRGRRGGRF</sequence>
<dbReference type="InterPro" id="IPR000504">
    <property type="entry name" value="RRM_dom"/>
</dbReference>
<feature type="region of interest" description="Disordered" evidence="3">
    <location>
        <begin position="162"/>
        <end position="494"/>
    </location>
</feature>
<dbReference type="Gene3D" id="3.30.70.330">
    <property type="match status" value="1"/>
</dbReference>
<evidence type="ECO:0000256" key="1">
    <source>
        <dbReference type="ARBA" id="ARBA00022884"/>
    </source>
</evidence>
<accession>A0A0F7TN92</accession>
<feature type="region of interest" description="Disordered" evidence="3">
    <location>
        <begin position="25"/>
        <end position="67"/>
    </location>
</feature>
<dbReference type="GO" id="GO:0003723">
    <property type="term" value="F:RNA binding"/>
    <property type="evidence" value="ECO:0007669"/>
    <property type="project" value="UniProtKB-UniRule"/>
</dbReference>
<dbReference type="PROSITE" id="PS50102">
    <property type="entry name" value="RRM"/>
    <property type="match status" value="1"/>
</dbReference>
<dbReference type="OrthoDB" id="48651at2759"/>
<dbReference type="AlphaFoldDB" id="A0A0F7TN92"/>
<organism evidence="5 6">
    <name type="scientific">Penicillium brasilianum</name>
    <dbReference type="NCBI Taxonomy" id="104259"/>
    <lineage>
        <taxon>Eukaryota</taxon>
        <taxon>Fungi</taxon>
        <taxon>Dikarya</taxon>
        <taxon>Ascomycota</taxon>
        <taxon>Pezizomycotina</taxon>
        <taxon>Eurotiomycetes</taxon>
        <taxon>Eurotiomycetidae</taxon>
        <taxon>Eurotiales</taxon>
        <taxon>Aspergillaceae</taxon>
        <taxon>Penicillium</taxon>
    </lineage>
</organism>
<name>A0A0F7TN92_PENBI</name>
<dbReference type="STRING" id="104259.A0A0F7TN92"/>
<gene>
    <name evidence="5" type="ORF">PMG11_06898</name>
</gene>
<feature type="compositionally biased region" description="Basic and acidic residues" evidence="3">
    <location>
        <begin position="170"/>
        <end position="185"/>
    </location>
</feature>
<dbReference type="InterPro" id="IPR035979">
    <property type="entry name" value="RBD_domain_sf"/>
</dbReference>
<dbReference type="InterPro" id="IPR012677">
    <property type="entry name" value="Nucleotide-bd_a/b_plait_sf"/>
</dbReference>
<reference evidence="6" key="1">
    <citation type="journal article" date="2015" name="Genome Announc.">
        <title>Draft genome sequence of the fungus Penicillium brasilianum MG11.</title>
        <authorList>
            <person name="Horn F."/>
            <person name="Linde J."/>
            <person name="Mattern D.J."/>
            <person name="Walther G."/>
            <person name="Guthke R."/>
            <person name="Brakhage A.A."/>
            <person name="Valiante V."/>
        </authorList>
    </citation>
    <scope>NUCLEOTIDE SEQUENCE [LARGE SCALE GENOMIC DNA]</scope>
    <source>
        <strain evidence="6">MG11</strain>
    </source>
</reference>
<dbReference type="SUPFAM" id="SSF54928">
    <property type="entry name" value="RNA-binding domain, RBD"/>
    <property type="match status" value="1"/>
</dbReference>
<evidence type="ECO:0000313" key="5">
    <source>
        <dbReference type="EMBL" id="CEJ58233.1"/>
    </source>
</evidence>
<evidence type="ECO:0000256" key="3">
    <source>
        <dbReference type="SAM" id="MobiDB-lite"/>
    </source>
</evidence>
<evidence type="ECO:0000259" key="4">
    <source>
        <dbReference type="PROSITE" id="PS50102"/>
    </source>
</evidence>